<dbReference type="Gene3D" id="3.30.70.1430">
    <property type="entry name" value="Multidrug efflux transporter AcrB pore domain"/>
    <property type="match status" value="2"/>
</dbReference>
<dbReference type="PRINTS" id="PR00702">
    <property type="entry name" value="ACRIFLAVINRP"/>
</dbReference>
<feature type="transmembrane region" description="Helical" evidence="1">
    <location>
        <begin position="900"/>
        <end position="924"/>
    </location>
</feature>
<proteinExistence type="predicted"/>
<dbReference type="EMBL" id="CP104311">
    <property type="protein sequence ID" value="WWF01674.1"/>
    <property type="molecule type" value="Genomic_DNA"/>
</dbReference>
<evidence type="ECO:0000313" key="3">
    <source>
        <dbReference type="Proteomes" id="UP001359308"/>
    </source>
</evidence>
<gene>
    <name evidence="2" type="ORF">N4J17_14580</name>
</gene>
<dbReference type="Gene3D" id="3.30.2090.10">
    <property type="entry name" value="Multidrug efflux transporter AcrB TolC docking domain, DN and DC subdomains"/>
    <property type="match status" value="2"/>
</dbReference>
<feature type="transmembrane region" description="Helical" evidence="1">
    <location>
        <begin position="930"/>
        <end position="951"/>
    </location>
</feature>
<evidence type="ECO:0000256" key="1">
    <source>
        <dbReference type="SAM" id="Phobius"/>
    </source>
</evidence>
<feature type="transmembrane region" description="Helical" evidence="1">
    <location>
        <begin position="455"/>
        <end position="483"/>
    </location>
</feature>
<feature type="transmembrane region" description="Helical" evidence="1">
    <location>
        <begin position="331"/>
        <end position="351"/>
    </location>
</feature>
<feature type="transmembrane region" description="Helical" evidence="1">
    <location>
        <begin position="1010"/>
        <end position="1033"/>
    </location>
</feature>
<reference evidence="2 3" key="1">
    <citation type="submission" date="2022-09" db="EMBL/GenBank/DDBJ databases">
        <authorList>
            <person name="Giprobiosintez L."/>
        </authorList>
    </citation>
    <scope>NUCLEOTIDE SEQUENCE [LARGE SCALE GENOMIC DNA]</scope>
    <source>
        <strain evidence="3">VKPM-B-12549 (GBS-15)</strain>
    </source>
</reference>
<sequence>MPHFALRFPYFIIVAGLMAGVLGISALLRMPVDLFPAINIPVVMVATFYSGMPPKQIETAITAPFERMFTLASDVDHIESRSLPGVSLIKVYFHPGSNPDSALTGISNLAMATLRRLPQGTLPPVILKSDASSMPVCLVTFKGQGLAEKELLDIARFNVRNQMASVPGASVPLPFGGKMRQIQVYVDPVKMQAYDLSIADVVNAVNDANLILPAGFSRIGDLTYNIYTNSQVATMEELNRVPLRTVGQDSVMVGDIGRAKDDIMIQTNIVRIDGQRSVYVPVLKQGGNTNTIAIVDGIKDIVSRLLDVPKTLVTEVIFDQSLFVKNAIENLMHEGLTGLCLTGLMILMFLGSPRATGAVMLSIPLSALTMFFVMFLGGGSVNTMLLGGLALAFSRLIDNSVIVLENIFRHMEMGKPAAEAAERGGMEVSLPVLAATLTMAIVFFPVSFLQGVSKFLFSALGLAVVMSEFASYIVAMTVVPLFCSRFITNVHGNSHGAGARSSLLSRFNAGFDARFQAFLDRYQALLARALQRPRATLAGITGLFAASLLLFPLLGLSFFPRTDPGLFTLMIKAPSGMRLEKTEEQIRQVEALIRRNVAPEDLQLIMSNIGSVADLPALYTTNSTEDTAFVQVALKAGHKTGSFEYMDRIGEALQEEMPQLSTYLQTSGLVDAVMNQGMPAPIDIQVGTNDLETADRVVKALTAEIRKLPGTGGIFTPQNNHLPAFNIEVDRIRAGQVGLTEKNVVDSLISALTSNVMISPNYWIDPKSGNNYFLSVQYPLDLIRSVTDLRNLVLRGPNVKGPTTLDSVARIEEMHTPNEVDHYQIRRVMDIYVAPRGEDLGRLASAIEDIVAAMQLPEGVTVTLRGAVQSMRASFHSFAIGLSLSVILVYLVLVAQFRSFVTPFIILLAVPTGLTGVILMLLMSGTTLNVMSLMGVLMLSGMVVSNSILIVEFTQQLRTRGMTVVDAVSQACRTRLRPVLMTSLATIIGLIPMALKLGTGSEAYAPLARVIIGGLSASVVLTVFIVPAAYVLLFRDRNGEKPADSLLEATS</sequence>
<feature type="transmembrane region" description="Helical" evidence="1">
    <location>
        <begin position="979"/>
        <end position="998"/>
    </location>
</feature>
<feature type="transmembrane region" description="Helical" evidence="1">
    <location>
        <begin position="428"/>
        <end position="449"/>
    </location>
</feature>
<feature type="transmembrane region" description="Helical" evidence="1">
    <location>
        <begin position="873"/>
        <end position="893"/>
    </location>
</feature>
<dbReference type="SUPFAM" id="SSF82866">
    <property type="entry name" value="Multidrug efflux transporter AcrB transmembrane domain"/>
    <property type="match status" value="2"/>
</dbReference>
<name>A0ABZ2F4K2_METCP</name>
<keyword evidence="1" id="KW-1133">Transmembrane helix</keyword>
<feature type="transmembrane region" description="Helical" evidence="1">
    <location>
        <begin position="535"/>
        <end position="559"/>
    </location>
</feature>
<accession>A0ABZ2F4K2</accession>
<dbReference type="SUPFAM" id="SSF82714">
    <property type="entry name" value="Multidrug efflux transporter AcrB TolC docking domain, DN and DC subdomains"/>
    <property type="match status" value="2"/>
</dbReference>
<dbReference type="Gene3D" id="3.30.70.1440">
    <property type="entry name" value="Multidrug efflux transporter AcrB pore domain"/>
    <property type="match status" value="1"/>
</dbReference>
<protein>
    <submittedName>
        <fullName evidence="2">Efflux RND transporter permease subunit</fullName>
    </submittedName>
</protein>
<keyword evidence="1" id="KW-0472">Membrane</keyword>
<feature type="transmembrane region" description="Helical" evidence="1">
    <location>
        <begin position="6"/>
        <end position="27"/>
    </location>
</feature>
<evidence type="ECO:0000313" key="2">
    <source>
        <dbReference type="EMBL" id="WWF01674.1"/>
    </source>
</evidence>
<dbReference type="PANTHER" id="PTHR32063:SF8">
    <property type="entry name" value="CATION EFFLUX PROTEIN"/>
    <property type="match status" value="1"/>
</dbReference>
<dbReference type="Proteomes" id="UP001359308">
    <property type="component" value="Chromosome"/>
</dbReference>
<dbReference type="PANTHER" id="PTHR32063">
    <property type="match status" value="1"/>
</dbReference>
<dbReference type="Pfam" id="PF00873">
    <property type="entry name" value="ACR_tran"/>
    <property type="match status" value="1"/>
</dbReference>
<dbReference type="RefSeq" id="WP_198322629.1">
    <property type="nucleotide sequence ID" value="NZ_CP104311.1"/>
</dbReference>
<organism evidence="2 3">
    <name type="scientific">Methylococcus capsulatus</name>
    <dbReference type="NCBI Taxonomy" id="414"/>
    <lineage>
        <taxon>Bacteria</taxon>
        <taxon>Pseudomonadati</taxon>
        <taxon>Pseudomonadota</taxon>
        <taxon>Gammaproteobacteria</taxon>
        <taxon>Methylococcales</taxon>
        <taxon>Methylococcaceae</taxon>
        <taxon>Methylococcus</taxon>
    </lineage>
</organism>
<keyword evidence="3" id="KW-1185">Reference proteome</keyword>
<dbReference type="Gene3D" id="3.30.70.1320">
    <property type="entry name" value="Multidrug efflux transporter AcrB pore domain like"/>
    <property type="match status" value="1"/>
</dbReference>
<dbReference type="InterPro" id="IPR001036">
    <property type="entry name" value="Acrflvin-R"/>
</dbReference>
<dbReference type="Gene3D" id="1.20.1640.10">
    <property type="entry name" value="Multidrug efflux transporter AcrB transmembrane domain"/>
    <property type="match status" value="2"/>
</dbReference>
<dbReference type="SUPFAM" id="SSF82693">
    <property type="entry name" value="Multidrug efflux transporter AcrB pore domain, PN1, PN2, PC1 and PC2 subdomains"/>
    <property type="match status" value="2"/>
</dbReference>
<keyword evidence="1" id="KW-0812">Transmembrane</keyword>
<dbReference type="InterPro" id="IPR027463">
    <property type="entry name" value="AcrB_DN_DC_subdom"/>
</dbReference>